<protein>
    <submittedName>
        <fullName evidence="1">Uncharacterized protein</fullName>
    </submittedName>
</protein>
<organism evidence="1 2">
    <name type="scientific">Chryseobacterium oryctis</name>
    <dbReference type="NCBI Taxonomy" id="2952618"/>
    <lineage>
        <taxon>Bacteria</taxon>
        <taxon>Pseudomonadati</taxon>
        <taxon>Bacteroidota</taxon>
        <taxon>Flavobacteriia</taxon>
        <taxon>Flavobacteriales</taxon>
        <taxon>Weeksellaceae</taxon>
        <taxon>Chryseobacterium group</taxon>
        <taxon>Chryseobacterium</taxon>
    </lineage>
</organism>
<evidence type="ECO:0000313" key="2">
    <source>
        <dbReference type="Proteomes" id="UP001163719"/>
    </source>
</evidence>
<comment type="caution">
    <text evidence="1">The sequence shown here is derived from an EMBL/GenBank/DDBJ whole genome shotgun (WGS) entry which is preliminary data.</text>
</comment>
<gene>
    <name evidence="1" type="ORF">OH806_02595</name>
</gene>
<evidence type="ECO:0000313" key="1">
    <source>
        <dbReference type="EMBL" id="MCW3160159.1"/>
    </source>
</evidence>
<reference evidence="1" key="1">
    <citation type="submission" date="2022-10" db="EMBL/GenBank/DDBJ databases">
        <title>Chryseobacterium babae sp. nov. isolated from the gut of the beetle Oryctes rhinoceros, and Chryseobacterium kimseyorum sp. nov., isolated from a stick insect rearing cage.</title>
        <authorList>
            <person name="Shelomi M."/>
            <person name="Han C.-J."/>
            <person name="Chen W.-M."/>
            <person name="Chen H.-K."/>
            <person name="Liaw S.-J."/>
            <person name="Muhle E."/>
            <person name="Clermont D."/>
        </authorList>
    </citation>
    <scope>NUCLEOTIDE SEQUENCE</scope>
    <source>
        <strain evidence="1">WLa1L2M3</strain>
    </source>
</reference>
<sequence length="661" mass="74727">MKLRIHGDNIIESERALSLIALAYNANVVAKSKNIIVPSYSILNKNKEIFEVELLGGHNRWNVNFNTELTKYGAPLREATDAYITKVSKDNKTEELLLAIEFCNALPAGNNAWQRNGRAVTCAEIGIPYFYFAEIGGVELDGDRKVKAPRFPNPIVPFSYITSSKSLNVVCVPIYEPHPAITNELRKKFTHIFGKEASLNLLKSIIEQSQTTKAMDVLIEKGTTLVKILSNDRKRVDTFRALEWEEFLKISSGQKKAEWIKNHPNKQIWRKKSSDKVKVTDTFKTLLKKTQELNLLSIGAKEIPICLVANGNVKKFASLLKEIYPADKVDDLANVIEKKNKPLIIVWITGFKPRGDDSRPDRGLVPLARMLFGNDIDILTIVFGPAGKQTWKTFSENPTKLLTSNGLWQAVLNLSNYVLADSATSEYGVLANIVNRNLERKNVKVVFSSAKPSGIYGEHDVDTAIHTLFSRQLSSNIFESMCNPPGGDWSGISYFDFSDKTEYRWTSLPRVSEIKAKRPDHIIQIHTTKEEIFLVIESKNKAKDLDENIGWRLTEYVNVLFKIPPTAYKPNKQDWQSFTGKKSPLTNAVTYSGGSFIYKSLEEMKNEMQEGKLDFILAFEFRNDGTETIGHLLLSDKSQFLNSIFTDIVSQFNGSFKIKIY</sequence>
<proteinExistence type="predicted"/>
<dbReference type="RefSeq" id="WP_264742117.1">
    <property type="nucleotide sequence ID" value="NZ_JAPDHV010000001.1"/>
</dbReference>
<name>A0ABT3HK72_9FLAO</name>
<dbReference type="EMBL" id="JAPDHV010000001">
    <property type="protein sequence ID" value="MCW3160159.1"/>
    <property type="molecule type" value="Genomic_DNA"/>
</dbReference>
<dbReference type="Proteomes" id="UP001163719">
    <property type="component" value="Unassembled WGS sequence"/>
</dbReference>
<accession>A0ABT3HK72</accession>
<keyword evidence="2" id="KW-1185">Reference proteome</keyword>